<protein>
    <submittedName>
        <fullName evidence="2">Uncharacterized protein</fullName>
    </submittedName>
</protein>
<keyword evidence="1" id="KW-0812">Transmembrane</keyword>
<reference evidence="2 3" key="1">
    <citation type="journal article" date="2016" name="Nat. Commun.">
        <title>Thousands of microbial genomes shed light on interconnected biogeochemical processes in an aquifer system.</title>
        <authorList>
            <person name="Anantharaman K."/>
            <person name="Brown C.T."/>
            <person name="Hug L.A."/>
            <person name="Sharon I."/>
            <person name="Castelle C.J."/>
            <person name="Probst A.J."/>
            <person name="Thomas B.C."/>
            <person name="Singh A."/>
            <person name="Wilkins M.J."/>
            <person name="Karaoz U."/>
            <person name="Brodie E.L."/>
            <person name="Williams K.H."/>
            <person name="Hubbard S.S."/>
            <person name="Banfield J.F."/>
        </authorList>
    </citation>
    <scope>NUCLEOTIDE SEQUENCE [LARGE SCALE GENOMIC DNA]</scope>
</reference>
<comment type="caution">
    <text evidence="2">The sequence shown here is derived from an EMBL/GenBank/DDBJ whole genome shotgun (WGS) entry which is preliminary data.</text>
</comment>
<keyword evidence="1" id="KW-0472">Membrane</keyword>
<dbReference type="Proteomes" id="UP000176284">
    <property type="component" value="Unassembled WGS sequence"/>
</dbReference>
<proteinExistence type="predicted"/>
<dbReference type="AlphaFoldDB" id="A0A1G1ZTH6"/>
<accession>A0A1G1ZTH6</accession>
<organism evidence="2 3">
    <name type="scientific">Candidatus Harrisonbacteria bacterium RIFCSPLOWO2_02_FULL_45_10c</name>
    <dbReference type="NCBI Taxonomy" id="1798410"/>
    <lineage>
        <taxon>Bacteria</taxon>
        <taxon>Candidatus Harrisoniibacteriota</taxon>
    </lineage>
</organism>
<sequence>MNKNIKYMENEIKPKNDYLLPSSIVVAAVILAGAWVYTTGLKAANLESKTDIAANKGSEEVVLPVRWGNLGVEMANAGVIDRQKFESLYLKRGGLDEESRKLLYQSDNGNLKITAENSGIILNLLWALGLGNKNTILESGPMNDPQYGGAGSFASTGGWTLAAGETMDHYSQHPFAILTPEQQQIVERVAKNIYRPCCGNSTYFPDCNHGMAMLGLLELMTSQGVSEDDMYQAALTVNSYWFPDTYAAIHQYLALKGMDSNQVRPQQLLGRDFSSATGYRKILSELKSFQPKNSGGCGVDAGVTPSKISGCGV</sequence>
<feature type="transmembrane region" description="Helical" evidence="1">
    <location>
        <begin position="18"/>
        <end position="37"/>
    </location>
</feature>
<gene>
    <name evidence="2" type="ORF">A3H63_01645</name>
</gene>
<keyword evidence="1" id="KW-1133">Transmembrane helix</keyword>
<evidence type="ECO:0000256" key="1">
    <source>
        <dbReference type="SAM" id="Phobius"/>
    </source>
</evidence>
<name>A0A1G1ZTH6_9BACT</name>
<evidence type="ECO:0000313" key="2">
    <source>
        <dbReference type="EMBL" id="OGY68023.1"/>
    </source>
</evidence>
<evidence type="ECO:0000313" key="3">
    <source>
        <dbReference type="Proteomes" id="UP000176284"/>
    </source>
</evidence>
<dbReference type="EMBL" id="MHJM01000010">
    <property type="protein sequence ID" value="OGY68023.1"/>
    <property type="molecule type" value="Genomic_DNA"/>
</dbReference>
<dbReference type="STRING" id="1798410.A3H63_01645"/>